<gene>
    <name evidence="1" type="ORF">SAMN04487935_3767</name>
</gene>
<dbReference type="EMBL" id="FNEZ01000010">
    <property type="protein sequence ID" value="SDK61296.1"/>
    <property type="molecule type" value="Genomic_DNA"/>
</dbReference>
<protein>
    <submittedName>
        <fullName evidence="1">Uncharacterized protein</fullName>
    </submittedName>
</protein>
<evidence type="ECO:0000313" key="2">
    <source>
        <dbReference type="Proteomes" id="UP000199580"/>
    </source>
</evidence>
<organism evidence="1 2">
    <name type="scientific">Flavobacterium noncentrifugens</name>
    <dbReference type="NCBI Taxonomy" id="1128970"/>
    <lineage>
        <taxon>Bacteria</taxon>
        <taxon>Pseudomonadati</taxon>
        <taxon>Bacteroidota</taxon>
        <taxon>Flavobacteriia</taxon>
        <taxon>Flavobacteriales</taxon>
        <taxon>Flavobacteriaceae</taxon>
        <taxon>Flavobacterium</taxon>
    </lineage>
</organism>
<evidence type="ECO:0000313" key="1">
    <source>
        <dbReference type="EMBL" id="SDK61296.1"/>
    </source>
</evidence>
<name>A0A1G9DBL4_9FLAO</name>
<dbReference type="STRING" id="1128970.SAMN04487935_3767"/>
<reference evidence="1 2" key="1">
    <citation type="submission" date="2016-10" db="EMBL/GenBank/DDBJ databases">
        <authorList>
            <person name="de Groot N.N."/>
        </authorList>
    </citation>
    <scope>NUCLEOTIDE SEQUENCE [LARGE SCALE GENOMIC DNA]</scope>
    <source>
        <strain evidence="1 2">CGMCC 1.10076</strain>
    </source>
</reference>
<accession>A0A1G9DBL4</accession>
<sequence length="320" mass="37825">MLFFININGYSQLRNSPKKLKSKEEFIHSATKTDFPKNIDDFNLIEAYSFDKKDENIGVTYEKENTKINIYIYPDKIGNEGRLRNEFLSVYNIAFNKDVDFKNLKIINHKGEKYTCNGIRGISKNSNNENSLLTILECGTWMYKIRITSSELNNQNLIDLESKIINKIDPSRLTGLKLFNLKGAISFSSTAIKDSTMLVSTMAYSFKKCEWLIKNLEEKEKYSGFQDLYIDMHKEALKQFVLYEHKHKYKSSDETKKYLKNLNKIIDSPFLNEFLMEEYKMILIIPENVNLNFEEYHKWKTENNFNFELKHNLSEVRYEI</sequence>
<dbReference type="Proteomes" id="UP000199580">
    <property type="component" value="Unassembled WGS sequence"/>
</dbReference>
<proteinExistence type="predicted"/>
<keyword evidence="2" id="KW-1185">Reference proteome</keyword>
<dbReference type="AlphaFoldDB" id="A0A1G9DBL4"/>